<evidence type="ECO:0000313" key="2">
    <source>
        <dbReference type="Proteomes" id="UP001177260"/>
    </source>
</evidence>
<protein>
    <submittedName>
        <fullName evidence="1">Uncharacterized protein</fullName>
    </submittedName>
</protein>
<gene>
    <name evidence="1" type="ORF">N8T08_010407</name>
</gene>
<comment type="caution">
    <text evidence="1">The sequence shown here is derived from an EMBL/GenBank/DDBJ whole genome shotgun (WGS) entry which is preliminary data.</text>
</comment>
<reference evidence="1 2" key="1">
    <citation type="journal article" date="2023" name="ACS Omega">
        <title>Identification of the Neoaspergillic Acid Biosynthesis Gene Cluster by Establishing an In Vitro CRISPR-Ribonucleoprotein Genetic System in Aspergillus melleus.</title>
        <authorList>
            <person name="Yuan B."/>
            <person name="Grau M.F."/>
            <person name="Murata R.M."/>
            <person name="Torok T."/>
            <person name="Venkateswaran K."/>
            <person name="Stajich J.E."/>
            <person name="Wang C.C.C."/>
        </authorList>
    </citation>
    <scope>NUCLEOTIDE SEQUENCE [LARGE SCALE GENOMIC DNA]</scope>
    <source>
        <strain evidence="1 2">IMV 1140</strain>
    </source>
</reference>
<sequence length="252" mass="28123">MGLENAAKELDRRERVRENQRKSRAKKQEHIRDLELKLASFQEKFHCKDVEHRLAVQKLEAENTRLRRLLAYSGLASSEIDGYLRAGSDPIMAEKVAIPPIRRTVAASNSKHQEAVTTSCLGASSQSEPDAADAHSRLPEQSLSAGESEFFKVSDQTGFAERFVKLASQDQTICGCAPAEDEKSWPTNGDILNTTLCAIAEELINQYNTRGVDADEIRRKLWSGFSKGLTTDEGCRVQNQILFQVLDEISNN</sequence>
<name>A0ACC3ART3_9EURO</name>
<dbReference type="EMBL" id="JAOPJF010000084">
    <property type="protein sequence ID" value="KAK1140351.1"/>
    <property type="molecule type" value="Genomic_DNA"/>
</dbReference>
<organism evidence="1 2">
    <name type="scientific">Aspergillus melleus</name>
    <dbReference type="NCBI Taxonomy" id="138277"/>
    <lineage>
        <taxon>Eukaryota</taxon>
        <taxon>Fungi</taxon>
        <taxon>Dikarya</taxon>
        <taxon>Ascomycota</taxon>
        <taxon>Pezizomycotina</taxon>
        <taxon>Eurotiomycetes</taxon>
        <taxon>Eurotiomycetidae</taxon>
        <taxon>Eurotiales</taxon>
        <taxon>Aspergillaceae</taxon>
        <taxon>Aspergillus</taxon>
        <taxon>Aspergillus subgen. Circumdati</taxon>
    </lineage>
</organism>
<dbReference type="Proteomes" id="UP001177260">
    <property type="component" value="Unassembled WGS sequence"/>
</dbReference>
<accession>A0ACC3ART3</accession>
<proteinExistence type="predicted"/>
<keyword evidence="2" id="KW-1185">Reference proteome</keyword>
<evidence type="ECO:0000313" key="1">
    <source>
        <dbReference type="EMBL" id="KAK1140351.1"/>
    </source>
</evidence>